<organism evidence="2 3">
    <name type="scientific">Macrostomum lignano</name>
    <dbReference type="NCBI Taxonomy" id="282301"/>
    <lineage>
        <taxon>Eukaryota</taxon>
        <taxon>Metazoa</taxon>
        <taxon>Spiralia</taxon>
        <taxon>Lophotrochozoa</taxon>
        <taxon>Platyhelminthes</taxon>
        <taxon>Rhabditophora</taxon>
        <taxon>Macrostomorpha</taxon>
        <taxon>Macrostomida</taxon>
        <taxon>Macrostomidae</taxon>
        <taxon>Macrostomum</taxon>
    </lineage>
</organism>
<feature type="compositionally biased region" description="Polar residues" evidence="1">
    <location>
        <begin position="1057"/>
        <end position="1069"/>
    </location>
</feature>
<dbReference type="PANTHER" id="PTHR37984">
    <property type="entry name" value="PROTEIN CBG26694"/>
    <property type="match status" value="1"/>
</dbReference>
<dbReference type="WBParaSite" id="maker-uti_cns_0010593-snap-gene-0.2-mRNA-1">
    <property type="protein sequence ID" value="maker-uti_cns_0010593-snap-gene-0.2-mRNA-1"/>
    <property type="gene ID" value="maker-uti_cns_0010593-snap-gene-0.2"/>
</dbReference>
<name>A0A1I8I8L7_9PLAT</name>
<feature type="region of interest" description="Disordered" evidence="1">
    <location>
        <begin position="187"/>
        <end position="213"/>
    </location>
</feature>
<feature type="compositionally biased region" description="Polar residues" evidence="1">
    <location>
        <begin position="1017"/>
        <end position="1036"/>
    </location>
</feature>
<feature type="compositionally biased region" description="Basic and acidic residues" evidence="1">
    <location>
        <begin position="1223"/>
        <end position="1237"/>
    </location>
</feature>
<feature type="compositionally biased region" description="Polar residues" evidence="1">
    <location>
        <begin position="1238"/>
        <end position="1249"/>
    </location>
</feature>
<reference evidence="3" key="1">
    <citation type="submission" date="2016-11" db="UniProtKB">
        <authorList>
            <consortium name="WormBaseParasite"/>
        </authorList>
    </citation>
    <scope>IDENTIFICATION</scope>
</reference>
<sequence>MGLLQLQPPSAFSISADPHTVSKRWTEWATTLKRFLAASGISDDAQKQEILLYTAGKEVADIFKEISESRPATDQPEQQTLDSLIAALTQHFQGRDNVVFTRYRFRQCAQLDGEAIDSWYNQLCNAAEAYQFGELRQSLIRDQIVACCRSESLRKRLLNVPNISLPEALQLARTNEAASQQAAIMERSAAGPAEEVHAARGKRSTRRPPASPADKCLRCGEPGHRTCNRAQGKRCSNCGKLHYLAKAYLSGRARINMAEPEPEEPAVAHLEEAAFSSLDPSRKSATFKAVINGSNVPILIDSGASCNDLYSRSSEALDTAGQITLHTKINGNSGSVLHRHQRRLHHNSRSRNKHADGDAEVGPPAETALTPGLTPTVNDQHLPQDLRLSSIMKEFSDRFQEIGCIKGVSVSIQLKEEAVPVCHPPSRVPVHLRTAVEKELKDQLAAGILERVTGPSAWSSRMLCSVGMMTREGYEVHVLGKRHQERMLPPDKRPGAVSAASGSTEEPELVKSDFVFLHRIACQLRELLDPLGSRVLNYAELPGNCCVALFDQLDSSQWDDTYRHLSARSTACPVYIQNGVCGSRQPVDKRRLNFVFLYNLPDNLTPADVSDGAAGGRIPVDDVRIVERLGDARAAFVRVPTNPADRTEIINRLSSSSDGFSVFELWAPAESLQSPSSTPPPAPLQQHLQAQPAQPMMIFNQVAQAHYPHPLVTFQQAQYSHPAQYMQYPANRGVSLTTSLNRRAAWSTAALADPAPVAIRGVTDAIGPMIDQRPRVTNLDIDATRNRGDPDMTTGDLGLGKAILVIAIAAGLAPKVHHRDIANAPARLTDQNHRIVALCGGESAGHLRVARTQLPRLSNGRQSNRTVQQAPQPSCSLTGKGKLTSSSLLLEAAIVFLLPPLPFQYHQIDCYASCYAVVHPSTGSKAVVVAPLPGKSLSKSRLMDVAQFLARSAAKKLKLYLNDEKSLTADEFLDDEFEVVWEKELPIIKDSDATDSDSGGMPDADAEFRVESEAESTESNGLGDVSTSQSAMSDVNSKPVEEAKAEINPVESAVESMETTSAESNSAAETKTIELNAIAVESADEATVRDAEAADHSIEVSCVENLKAEANALIAADQNAELADSMETVEEAVSTANPSMSADNVVDAPGRDVTTDPIGALFETVIDEKTSASNVFDEANFSENVSVTDAKPSVVNHSLVISNEAGASKKPEASNPVDQITESVEKPDRNKTEKVESNSDGQTVESMQLGTIDVAATDKAIEGVEGKIETTSETPSDTNESASVDIIVREVAEALLDTVVRTVESGSTNKPHNPSVEAAIEAEKLPASATTQAETSAQPTDKSAHDSVVGSLCLREYSTVTCHEFASSLPDRFLFWPTRQQAPFLLIWNLPTQLPLSQLIGSLREMIPRLRSVHVPRDPLQPELNCGYCVIRFQCDAEDAFGRCLGARDKVRTFARENRQLRGNKAWQTKLRAIPAQMREICHVPPFSFPCHNLISWVASVEPSTERCVIDRSPFACPCHPVCEELAPDSQKFVQFAELVQQARAAYPVDTVRANLRSYLDSADESDSTQAQPAPTVDSNSNSSSDSEQLLLLSDFVLLPPDIPDAKSSKAVASDANHRQYVRYSASLGDRTVLLFDAVPTDQWPAVLHQLGPGACPLYFSIGDNQQQPAEALSDVSLMLAEWNDPDAMRLGEDCWPADQLVDFAPLPAPTQLTDAPADAMSDEAAVEAPATALALLKPGTDRAKLTSRLANAGARTHNLWPVPVSAALRLDSRLNGQRRRRPIDDNIGDANDEAFAPEPVGEAESESKRPRLSIDANQPLWQVQPGKAYLRITGLRRSADPVQLTDLTMHQLAGLALTGYSFYPPGPADCGKAVQCTFKPDVPASSIESAADDLVRMFQRQGLQDSERRPVTASVVLPDSVGVSTNLEPAQRSKRQFNSAQNAPIPAYGAQLLLSPASPASSGQLRNCGFAVARFNRPADCAHAMERMRSATQQQLMAIFCSGLIRVSYAALLETCHVPPMFTFPCHNLLPWLINANQNSENPLDFLLDSPPYSPAPFTCPCHPDAMPSAPAGGMFDWLAFTLRMRLPADGDPIQTV</sequence>
<feature type="region of interest" description="Disordered" evidence="1">
    <location>
        <begin position="990"/>
        <end position="1069"/>
    </location>
</feature>
<feature type="region of interest" description="Disordered" evidence="1">
    <location>
        <begin position="1780"/>
        <end position="1811"/>
    </location>
</feature>
<evidence type="ECO:0000256" key="1">
    <source>
        <dbReference type="SAM" id="MobiDB-lite"/>
    </source>
</evidence>
<accession>A0A1I8I8L7</accession>
<feature type="region of interest" description="Disordered" evidence="1">
    <location>
        <begin position="1205"/>
        <end position="1251"/>
    </location>
</feature>
<protein>
    <submittedName>
        <fullName evidence="3">CCHC-type domain-containing protein</fullName>
    </submittedName>
</protein>
<evidence type="ECO:0000313" key="2">
    <source>
        <dbReference type="Proteomes" id="UP000095280"/>
    </source>
</evidence>
<dbReference type="Gene3D" id="3.10.10.10">
    <property type="entry name" value="HIV Type 1 Reverse Transcriptase, subunit A, domain 1"/>
    <property type="match status" value="1"/>
</dbReference>
<dbReference type="PANTHER" id="PTHR37984:SF9">
    <property type="entry name" value="INTEGRASE CATALYTIC DOMAIN-CONTAINING PROTEIN"/>
    <property type="match status" value="1"/>
</dbReference>
<evidence type="ECO:0000313" key="3">
    <source>
        <dbReference type="WBParaSite" id="maker-uti_cns_0010593-snap-gene-0.2-mRNA-1"/>
    </source>
</evidence>
<feature type="region of interest" description="Disordered" evidence="1">
    <location>
        <begin position="1563"/>
        <end position="1585"/>
    </location>
</feature>
<feature type="compositionally biased region" description="Basic residues" evidence="1">
    <location>
        <begin position="340"/>
        <end position="352"/>
    </location>
</feature>
<keyword evidence="2" id="KW-1185">Reference proteome</keyword>
<dbReference type="InterPro" id="IPR050951">
    <property type="entry name" value="Retrovirus_Pol_polyprotein"/>
</dbReference>
<proteinExistence type="predicted"/>
<feature type="region of interest" description="Disordered" evidence="1">
    <location>
        <begin position="340"/>
        <end position="380"/>
    </location>
</feature>
<dbReference type="Proteomes" id="UP000095280">
    <property type="component" value="Unplaced"/>
</dbReference>